<comment type="catalytic activity">
    <reaction evidence="7">
        <text>L-cysteine + O2 = 3-sulfino-L-alanine + H(+)</text>
        <dbReference type="Rhea" id="RHEA:20441"/>
        <dbReference type="ChEBI" id="CHEBI:15378"/>
        <dbReference type="ChEBI" id="CHEBI:15379"/>
        <dbReference type="ChEBI" id="CHEBI:35235"/>
        <dbReference type="ChEBI" id="CHEBI:61085"/>
        <dbReference type="EC" id="1.13.11.20"/>
    </reaction>
    <physiologicalReaction direction="left-to-right" evidence="7">
        <dbReference type="Rhea" id="RHEA:20442"/>
    </physiologicalReaction>
</comment>
<dbReference type="EnsemblPlants" id="LPERR09G03660.4">
    <property type="protein sequence ID" value="LPERR09G03660.4"/>
    <property type="gene ID" value="LPERR09G03660"/>
</dbReference>
<dbReference type="InterPro" id="IPR012864">
    <property type="entry name" value="PCO/ADO"/>
</dbReference>
<dbReference type="Proteomes" id="UP000032180">
    <property type="component" value="Chromosome 9"/>
</dbReference>
<dbReference type="HOGENOM" id="CLU_1898571_0_0_1"/>
<dbReference type="GO" id="GO:0070483">
    <property type="term" value="P:detection of hypoxia"/>
    <property type="evidence" value="ECO:0007669"/>
    <property type="project" value="UniProtKB-ARBA"/>
</dbReference>
<organism evidence="8 9">
    <name type="scientific">Leersia perrieri</name>
    <dbReference type="NCBI Taxonomy" id="77586"/>
    <lineage>
        <taxon>Eukaryota</taxon>
        <taxon>Viridiplantae</taxon>
        <taxon>Streptophyta</taxon>
        <taxon>Embryophyta</taxon>
        <taxon>Tracheophyta</taxon>
        <taxon>Spermatophyta</taxon>
        <taxon>Magnoliopsida</taxon>
        <taxon>Liliopsida</taxon>
        <taxon>Poales</taxon>
        <taxon>Poaceae</taxon>
        <taxon>BOP clade</taxon>
        <taxon>Oryzoideae</taxon>
        <taxon>Oryzeae</taxon>
        <taxon>Oryzinae</taxon>
        <taxon>Leersia</taxon>
    </lineage>
</organism>
<sequence length="139" mass="15154">MATIQKLYEVCKVSLSTNGPLSSEAVDSICAVLARPAKIIRDGEMSAPCGTMVIHPTDGGNIHAFKAITPCAILDILSPPYSSEDGRHCSYFRRCQKADPSGILSNRSKGSEIVWLEEHQPPNKFVIKRDLYTGPPLNL</sequence>
<name>A0A0D9XCF5_9ORYZ</name>
<dbReference type="SUPFAM" id="SSF51182">
    <property type="entry name" value="RmlC-like cupins"/>
    <property type="match status" value="1"/>
</dbReference>
<dbReference type="PANTHER" id="PTHR22966">
    <property type="entry name" value="2-AMINOETHANETHIOL DIOXYGENASE"/>
    <property type="match status" value="1"/>
</dbReference>
<comment type="similarity">
    <text evidence="2">Belongs to the cysteine dioxygenase family.</text>
</comment>
<dbReference type="InterPro" id="IPR011051">
    <property type="entry name" value="RmlC_Cupin_sf"/>
</dbReference>
<comment type="cofactor">
    <cofactor evidence="1">
        <name>Fe(2+)</name>
        <dbReference type="ChEBI" id="CHEBI:29033"/>
    </cofactor>
</comment>
<evidence type="ECO:0000313" key="9">
    <source>
        <dbReference type="Proteomes" id="UP000032180"/>
    </source>
</evidence>
<dbReference type="EC" id="1.13.11.20" evidence="3"/>
<dbReference type="AlphaFoldDB" id="A0A0D9XCF5"/>
<keyword evidence="5" id="KW-0560">Oxidoreductase</keyword>
<dbReference type="Gramene" id="LPERR09G03660.4">
    <property type="protein sequence ID" value="LPERR09G03660.4"/>
    <property type="gene ID" value="LPERR09G03660"/>
</dbReference>
<accession>A0A0D9XCF5</accession>
<reference evidence="9" key="2">
    <citation type="submission" date="2013-12" db="EMBL/GenBank/DDBJ databases">
        <authorList>
            <person name="Yu Y."/>
            <person name="Lee S."/>
            <person name="de Baynast K."/>
            <person name="Wissotski M."/>
            <person name="Liu L."/>
            <person name="Talag J."/>
            <person name="Goicoechea J."/>
            <person name="Angelova A."/>
            <person name="Jetty R."/>
            <person name="Kudrna D."/>
            <person name="Golser W."/>
            <person name="Rivera L."/>
            <person name="Zhang J."/>
            <person name="Wing R."/>
        </authorList>
    </citation>
    <scope>NUCLEOTIDE SEQUENCE</scope>
</reference>
<dbReference type="Pfam" id="PF07847">
    <property type="entry name" value="PCO_ADO"/>
    <property type="match status" value="1"/>
</dbReference>
<dbReference type="PANTHER" id="PTHR22966:SF61">
    <property type="entry name" value="2-AMINOETHANETHIOL DIOXYGENASE"/>
    <property type="match status" value="1"/>
</dbReference>
<reference evidence="8 9" key="1">
    <citation type="submission" date="2012-08" db="EMBL/GenBank/DDBJ databases">
        <title>Oryza genome evolution.</title>
        <authorList>
            <person name="Wing R.A."/>
        </authorList>
    </citation>
    <scope>NUCLEOTIDE SEQUENCE</scope>
</reference>
<keyword evidence="6" id="KW-0408">Iron</keyword>
<keyword evidence="9" id="KW-1185">Reference proteome</keyword>
<evidence type="ECO:0000256" key="5">
    <source>
        <dbReference type="ARBA" id="ARBA00023002"/>
    </source>
</evidence>
<evidence type="ECO:0000256" key="2">
    <source>
        <dbReference type="ARBA" id="ARBA00006622"/>
    </source>
</evidence>
<evidence type="ECO:0000256" key="4">
    <source>
        <dbReference type="ARBA" id="ARBA00022723"/>
    </source>
</evidence>
<keyword evidence="4" id="KW-0479">Metal-binding</keyword>
<evidence type="ECO:0000256" key="6">
    <source>
        <dbReference type="ARBA" id="ARBA00023004"/>
    </source>
</evidence>
<evidence type="ECO:0000256" key="3">
    <source>
        <dbReference type="ARBA" id="ARBA00013133"/>
    </source>
</evidence>
<evidence type="ECO:0000256" key="7">
    <source>
        <dbReference type="ARBA" id="ARBA00024284"/>
    </source>
</evidence>
<reference evidence="8" key="3">
    <citation type="submission" date="2015-04" db="UniProtKB">
        <authorList>
            <consortium name="EnsemblPlants"/>
        </authorList>
    </citation>
    <scope>IDENTIFICATION</scope>
</reference>
<evidence type="ECO:0000256" key="1">
    <source>
        <dbReference type="ARBA" id="ARBA00001954"/>
    </source>
</evidence>
<proteinExistence type="inferred from homology"/>
<dbReference type="GO" id="GO:0046872">
    <property type="term" value="F:metal ion binding"/>
    <property type="evidence" value="ECO:0007669"/>
    <property type="project" value="UniProtKB-KW"/>
</dbReference>
<evidence type="ECO:0000313" key="8">
    <source>
        <dbReference type="EnsemblPlants" id="LPERR09G03660.4"/>
    </source>
</evidence>
<protein>
    <recommendedName>
        <fullName evidence="3">cysteine dioxygenase</fullName>
        <ecNumber evidence="3">1.13.11.20</ecNumber>
    </recommendedName>
</protein>
<dbReference type="GO" id="GO:0017172">
    <property type="term" value="F:cysteine dioxygenase activity"/>
    <property type="evidence" value="ECO:0007669"/>
    <property type="project" value="UniProtKB-EC"/>
</dbReference>